<name>A0A0C2DX11_9BILA</name>
<accession>A0A0C2DX11</accession>
<proteinExistence type="predicted"/>
<dbReference type="EMBL" id="KN726699">
    <property type="protein sequence ID" value="KIH67437.1"/>
    <property type="molecule type" value="Genomic_DNA"/>
</dbReference>
<feature type="compositionally biased region" description="Low complexity" evidence="1">
    <location>
        <begin position="266"/>
        <end position="304"/>
    </location>
</feature>
<dbReference type="AlphaFoldDB" id="A0A0C2DX11"/>
<reference evidence="2 3" key="1">
    <citation type="submission" date="2013-12" db="EMBL/GenBank/DDBJ databases">
        <title>Draft genome of the parsitic nematode Ancylostoma duodenale.</title>
        <authorList>
            <person name="Mitreva M."/>
        </authorList>
    </citation>
    <scope>NUCLEOTIDE SEQUENCE [LARGE SCALE GENOMIC DNA]</scope>
    <source>
        <strain evidence="2 3">Zhejiang</strain>
    </source>
</reference>
<protein>
    <submittedName>
        <fullName evidence="2">Uncharacterized protein</fullName>
    </submittedName>
</protein>
<dbReference type="OrthoDB" id="5872355at2759"/>
<dbReference type="Proteomes" id="UP000054047">
    <property type="component" value="Unassembled WGS sequence"/>
</dbReference>
<sequence length="337" mass="36358">MHIFFSVFKVESGEARVPADFCSDRLHDHFIDRKHGGIPVKTPAVLTATSTAGAGSFGVGTTPVAVDDSLTALLAPPPDPPSDMPSYRYEHHRDQRRSPAHSRRRERSRERSQERSRHRKSKYDYDKGSSRKKERKERKPRFYDEVSRPPLDPPPAPPPMEALPHMPSPPPADPPTGVSLPDPRLSRTEPLSRAISSHLPLPPFASSDRQPRPVSGEWRKRSSGSATSVDGVHVTPQRRASGGSGITSTNRPLTTSLSEERPPHSHGPLSGHPNVSAHATVSRSSSSSGASGGLDSDAQLSPDAAPLPPPPPSALDLLCEPDDVPILADGWSGVCLI</sequence>
<keyword evidence="3" id="KW-1185">Reference proteome</keyword>
<feature type="compositionally biased region" description="Basic and acidic residues" evidence="1">
    <location>
        <begin position="122"/>
        <end position="131"/>
    </location>
</feature>
<feature type="region of interest" description="Disordered" evidence="1">
    <location>
        <begin position="71"/>
        <end position="318"/>
    </location>
</feature>
<evidence type="ECO:0000313" key="2">
    <source>
        <dbReference type="EMBL" id="KIH67437.1"/>
    </source>
</evidence>
<feature type="compositionally biased region" description="Pro residues" evidence="1">
    <location>
        <begin position="150"/>
        <end position="174"/>
    </location>
</feature>
<feature type="compositionally biased region" description="Basic and acidic residues" evidence="1">
    <location>
        <begin position="88"/>
        <end position="97"/>
    </location>
</feature>
<evidence type="ECO:0000256" key="1">
    <source>
        <dbReference type="SAM" id="MobiDB-lite"/>
    </source>
</evidence>
<gene>
    <name evidence="2" type="ORF">ANCDUO_02236</name>
</gene>
<feature type="compositionally biased region" description="Polar residues" evidence="1">
    <location>
        <begin position="246"/>
        <end position="257"/>
    </location>
</feature>
<organism evidence="2 3">
    <name type="scientific">Ancylostoma duodenale</name>
    <dbReference type="NCBI Taxonomy" id="51022"/>
    <lineage>
        <taxon>Eukaryota</taxon>
        <taxon>Metazoa</taxon>
        <taxon>Ecdysozoa</taxon>
        <taxon>Nematoda</taxon>
        <taxon>Chromadorea</taxon>
        <taxon>Rhabditida</taxon>
        <taxon>Rhabditina</taxon>
        <taxon>Rhabditomorpha</taxon>
        <taxon>Strongyloidea</taxon>
        <taxon>Ancylostomatidae</taxon>
        <taxon>Ancylostomatinae</taxon>
        <taxon>Ancylostoma</taxon>
    </lineage>
</organism>
<evidence type="ECO:0000313" key="3">
    <source>
        <dbReference type="Proteomes" id="UP000054047"/>
    </source>
</evidence>